<dbReference type="Gene3D" id="2.130.10.110">
    <property type="entry name" value="Clathrin heavy-chain terminal domain"/>
    <property type="match status" value="1"/>
</dbReference>
<feature type="repeat" description="CHCR" evidence="2">
    <location>
        <begin position="1022"/>
        <end position="1167"/>
    </location>
</feature>
<keyword evidence="1" id="KW-0968">Cytoplasmic vesicle</keyword>
<keyword evidence="4" id="KW-1185">Reference proteome</keyword>
<dbReference type="InterPro" id="IPR016025">
    <property type="entry name" value="Clathrin_H-chain_N"/>
</dbReference>
<evidence type="ECO:0000256" key="2">
    <source>
        <dbReference type="PROSITE-ProRule" id="PRU01006"/>
    </source>
</evidence>
<dbReference type="KEGG" id="beq:BEWA_012190"/>
<dbReference type="Pfam" id="PF13838">
    <property type="entry name" value="Clathrin_H_link"/>
    <property type="match status" value="1"/>
</dbReference>
<dbReference type="InterPro" id="IPR055358">
    <property type="entry name" value="CHCR"/>
</dbReference>
<dbReference type="VEuPathDB" id="PiroplasmaDB:BEWA_012190"/>
<dbReference type="InterPro" id="IPR016341">
    <property type="entry name" value="Clathrin_heavy_chain"/>
</dbReference>
<feature type="repeat" description="CHCR" evidence="2">
    <location>
        <begin position="570"/>
        <end position="717"/>
    </location>
</feature>
<dbReference type="SMART" id="SM00299">
    <property type="entry name" value="CLH"/>
    <property type="match status" value="6"/>
</dbReference>
<proteinExistence type="inferred from homology"/>
<reference evidence="3 4" key="1">
    <citation type="journal article" date="2012" name="BMC Genomics">
        <title>Comparative genomic analysis and phylogenetic position of Theileria equi.</title>
        <authorList>
            <person name="Kappmeyer L.S."/>
            <person name="Thiagarajan M."/>
            <person name="Herndon D.R."/>
            <person name="Ramsay J.D."/>
            <person name="Caler E."/>
            <person name="Djikeng A."/>
            <person name="Gillespie J.J."/>
            <person name="Lau A.O."/>
            <person name="Roalson E.H."/>
            <person name="Silva J.C."/>
            <person name="Silva M.G."/>
            <person name="Suarez C.E."/>
            <person name="Ueti M.W."/>
            <person name="Nene V.M."/>
            <person name="Mealey R.H."/>
            <person name="Knowles D.P."/>
            <person name="Brayton K.A."/>
        </authorList>
    </citation>
    <scope>NUCLEOTIDE SEQUENCE [LARGE SCALE GENOMIC DNA]</scope>
    <source>
        <strain evidence="3 4">WA</strain>
    </source>
</reference>
<sequence>MSVNPVKVSTALDLKDLGFSENSFKFDSLTLEGDRFVCIKDQDGANLTVAIIDMHNGNSVSRKPMKAEAAIMNPKEPIIALKAVIDSGYFVQIFHLETKEKIGYHQFEENIVFWKWVSQDDLAIVTDNFVYHWNVGKSDPKVMFERSGKLAEQSTKLVGYASDKQQKWCLIFGIYSLDQGNTVDGAIQLYSTERRQQQLFEGYAGSFGELRVSPDSMAKTGLLVFCEHKRGGNRTKIHIMDVYTQRDESDTPPLKVSSEMQKSPGFPSDFPISIHIIDAIGLVCVLTKNGFAQFFFAATATFLFSERISESALFVSCDKKVGDKTVGALAVNRLGKIIEISVDEERLLQSVAHLDDVSVGLATCYGLKGSDELLVKSFENYFANKQYKQAALIVATLKSDELRNAATIERFKNAPSVPGQPSPASHYFSVLLEHGKLNTLESLELTRPVVTQGRKELVKKWLDEEKLTESPELGDLLRQLDTALAFKVYTRIGDHLKAIMCLVEAGQVNKVVPYIKKIASTTNVSYTTSSCGDKVALVEGLPSIFLIIENVISRHPGEIVSFISDLIAGLGKNEPLCDMVQVTELLIRLNKLQELTSILLDYLKPNLPQHASLQTRLLEVNLQNEPKIAETILQLDVLTHFDKPFIARLCEDAGLYDVALQYYSNASDLKRIVVKSSGTITPSVLEKALSSMAGDLAFEILRDMVDGGANIDLVVSSALSLEKKIGPLKLVEMFEDAGASYALFSFLRALPIMSQKGDANSEEDAQLVYKFIECAISQNEVADLERVCRDSNCYDLSNVKDLLKRSRLSNPKSLMIVCDRLGSIAEMTEYLYQSGLDSYLEVYVNTINPGSISSVVGTLFDLGAPDNLIFSILNNLRDSNGIKAMIDVADERHQLMMLRNWLETRVSEGHREPEIHTALAKIYISSHNNAEEFLKTNKLYDRKVVGKFCEDHDPQLAFFIYAEAQFDDQMAKLCLTNGMHRQLASYGLGRQSLAFWKTVLVSGDIAKDQDVNRLCEEVIGLAAESTNTSEISCIIKAFMECDMNEQLISILEQLLLTQTQFSSNANLQNLLLATTIKTNPEKLEEYLVKLENYEVDSLAKMANDLGLYRSSFLILKKSGRHLEALNALLKLENVLGEAEAYANEVNKSNVWFTLARAYMDKKMQNEAINAYLKSENINDHALIKREVKDPQLFSRWLKESRKLKDSREIDTDLLFHLAKMGDSEEFTSLLNGKHHADLNQVGDSLIECKLYKEAVKLYNMIPNHAKLAVCYVNMENYEGASNSALKSRNPRVLKHVFDVCLDKGQVEMANKVGLDLILYPEFLPGLVSAYESYGHVDDLITLLGNATKSVAVSTELAIAIAKYRPERLMDHLKAVAFESDSINIAKTARECSNLWLWKEAIFLYTIEDSDKALLSMIVHAALAWDQETFFSCAKNVSNTEVLYKALHFCIQQRPMLIPQLLTCVKTKLDTERLLKILKNANCLCLARQFLETAADRTLAIVNDSLFELYVEENEWELLDKAITRYDAYDHAKLCASLENHGLSKMRAIGAKVYQKDRNYAKACQIHRKNGNYKAAMDTARTSKSESVVLDLLKYFISKSMLEEFIACLTINFSLVEPAEALELAWLSGMNLDPIMPFIIQTLRFTPSSKNNSQDKNKHLYLTYK</sequence>
<dbReference type="SUPFAM" id="SSF50989">
    <property type="entry name" value="Clathrin heavy-chain terminal domain"/>
    <property type="match status" value="1"/>
</dbReference>
<comment type="function">
    <text evidence="1">Clathrin is the major protein of the polyhedral coat of coated pits and vesicles.</text>
</comment>
<dbReference type="PANTHER" id="PTHR10292:SF1">
    <property type="entry name" value="CLATHRIN HEAVY CHAIN"/>
    <property type="match status" value="1"/>
</dbReference>
<dbReference type="GeneID" id="15804295"/>
<protein>
    <recommendedName>
        <fullName evidence="1">Clathrin heavy chain</fullName>
    </recommendedName>
</protein>
<dbReference type="eggNOG" id="KOG0985">
    <property type="taxonomic scope" value="Eukaryota"/>
</dbReference>
<accession>L1LBL3</accession>
<dbReference type="PROSITE" id="PS50236">
    <property type="entry name" value="CHCR"/>
    <property type="match status" value="5"/>
</dbReference>
<evidence type="ECO:0000256" key="1">
    <source>
        <dbReference type="PIRNR" id="PIRNR002290"/>
    </source>
</evidence>
<dbReference type="GO" id="GO:0032051">
    <property type="term" value="F:clathrin light chain binding"/>
    <property type="evidence" value="ECO:0007669"/>
    <property type="project" value="InterPro"/>
</dbReference>
<organism evidence="3 4">
    <name type="scientific">Theileria equi strain WA</name>
    <dbReference type="NCBI Taxonomy" id="1537102"/>
    <lineage>
        <taxon>Eukaryota</taxon>
        <taxon>Sar</taxon>
        <taxon>Alveolata</taxon>
        <taxon>Apicomplexa</taxon>
        <taxon>Aconoidasida</taxon>
        <taxon>Piroplasmida</taxon>
        <taxon>Theileriidae</taxon>
        <taxon>Theileria</taxon>
    </lineage>
</organism>
<dbReference type="OrthoDB" id="421917at2759"/>
<name>L1LBL3_THEEQ</name>
<dbReference type="GO" id="GO:0030130">
    <property type="term" value="C:clathrin coat of trans-Golgi network vesicle"/>
    <property type="evidence" value="ECO:0007669"/>
    <property type="project" value="InterPro"/>
</dbReference>
<feature type="repeat" description="CHCR" evidence="2">
    <location>
        <begin position="1461"/>
        <end position="1604"/>
    </location>
</feature>
<dbReference type="GO" id="GO:0071439">
    <property type="term" value="C:clathrin complex"/>
    <property type="evidence" value="ECO:0007669"/>
    <property type="project" value="InterPro"/>
</dbReference>
<gene>
    <name evidence="3" type="ORF">BEWA_012190</name>
</gene>
<dbReference type="SUPFAM" id="SSF48371">
    <property type="entry name" value="ARM repeat"/>
    <property type="match status" value="6"/>
</dbReference>
<dbReference type="RefSeq" id="XP_004832112.1">
    <property type="nucleotide sequence ID" value="XM_004832055.1"/>
</dbReference>
<keyword evidence="1" id="KW-0472">Membrane</keyword>
<dbReference type="STRING" id="1537102.L1LBL3"/>
<dbReference type="Gene3D" id="1.25.40.10">
    <property type="entry name" value="Tetratricopeptide repeat domain"/>
    <property type="match status" value="3"/>
</dbReference>
<dbReference type="Pfam" id="PF00637">
    <property type="entry name" value="Clathrin"/>
    <property type="match status" value="7"/>
</dbReference>
<feature type="repeat" description="CHCR" evidence="2">
    <location>
        <begin position="873"/>
        <end position="1012"/>
    </location>
</feature>
<feature type="repeat" description="CHCR" evidence="2">
    <location>
        <begin position="1297"/>
        <end position="1458"/>
    </location>
</feature>
<comment type="subcellular location">
    <subcellularLocation>
        <location evidence="1">Cytoplasmic vesicle membrane</location>
        <topology evidence="1">Peripheral membrane protein</topology>
        <orientation evidence="1">Cytoplasmic side</orientation>
    </subcellularLocation>
    <subcellularLocation>
        <location evidence="1">Membrane</location>
        <location evidence="1">Coated pit</location>
        <topology evidence="1">Peripheral membrane protein</topology>
        <orientation evidence="1">Cytoplasmic side</orientation>
    </subcellularLocation>
</comment>
<dbReference type="GO" id="GO:0030132">
    <property type="term" value="C:clathrin coat of coated pit"/>
    <property type="evidence" value="ECO:0007669"/>
    <property type="project" value="InterPro"/>
</dbReference>
<evidence type="ECO:0000313" key="4">
    <source>
        <dbReference type="Proteomes" id="UP000031512"/>
    </source>
</evidence>
<dbReference type="Proteomes" id="UP000031512">
    <property type="component" value="Unassembled WGS sequence"/>
</dbReference>
<dbReference type="GO" id="GO:0006898">
    <property type="term" value="P:receptor-mediated endocytosis"/>
    <property type="evidence" value="ECO:0007669"/>
    <property type="project" value="TreeGrafter"/>
</dbReference>
<comment type="caution">
    <text evidence="3">The sequence shown here is derived from an EMBL/GenBank/DDBJ whole genome shotgun (WGS) entry which is preliminary data.</text>
</comment>
<dbReference type="PANTHER" id="PTHR10292">
    <property type="entry name" value="CLATHRIN HEAVY CHAIN RELATED"/>
    <property type="match status" value="1"/>
</dbReference>
<comment type="similarity">
    <text evidence="1">Belongs to the clathrin heavy chain family.</text>
</comment>
<dbReference type="InterPro" id="IPR000547">
    <property type="entry name" value="Clathrin_H-chain/VPS_repeat"/>
</dbReference>
<dbReference type="Gene3D" id="1.25.40.730">
    <property type="match status" value="1"/>
</dbReference>
<keyword evidence="1" id="KW-0168">Coated pit</keyword>
<evidence type="ECO:0000313" key="3">
    <source>
        <dbReference type="EMBL" id="EKX72660.1"/>
    </source>
</evidence>
<dbReference type="PIRSF" id="PIRSF002290">
    <property type="entry name" value="Clathrin_H_chain"/>
    <property type="match status" value="1"/>
</dbReference>
<dbReference type="InterPro" id="IPR011990">
    <property type="entry name" value="TPR-like_helical_dom_sf"/>
</dbReference>
<dbReference type="GO" id="GO:0005198">
    <property type="term" value="F:structural molecule activity"/>
    <property type="evidence" value="ECO:0007669"/>
    <property type="project" value="InterPro"/>
</dbReference>
<dbReference type="EMBL" id="ACOU01000004">
    <property type="protein sequence ID" value="EKX72660.1"/>
    <property type="molecule type" value="Genomic_DNA"/>
</dbReference>
<dbReference type="GO" id="GO:0006886">
    <property type="term" value="P:intracellular protein transport"/>
    <property type="evidence" value="ECO:0007669"/>
    <property type="project" value="UniProtKB-UniRule"/>
</dbReference>
<dbReference type="InterPro" id="IPR016024">
    <property type="entry name" value="ARM-type_fold"/>
</dbReference>